<keyword evidence="1" id="KW-0812">Transmembrane</keyword>
<organism evidence="2">
    <name type="scientific">marine sediment metagenome</name>
    <dbReference type="NCBI Taxonomy" id="412755"/>
    <lineage>
        <taxon>unclassified sequences</taxon>
        <taxon>metagenomes</taxon>
        <taxon>ecological metagenomes</taxon>
    </lineage>
</organism>
<dbReference type="AlphaFoldDB" id="A0A0F9R5V6"/>
<gene>
    <name evidence="2" type="ORF">LCGC14_0635750</name>
</gene>
<evidence type="ECO:0000256" key="1">
    <source>
        <dbReference type="SAM" id="Phobius"/>
    </source>
</evidence>
<name>A0A0F9R5V6_9ZZZZ</name>
<accession>A0A0F9R5V6</accession>
<feature type="transmembrane region" description="Helical" evidence="1">
    <location>
        <begin position="15"/>
        <end position="33"/>
    </location>
</feature>
<proteinExistence type="predicted"/>
<evidence type="ECO:0008006" key="3">
    <source>
        <dbReference type="Google" id="ProtNLM"/>
    </source>
</evidence>
<keyword evidence="1" id="KW-0472">Membrane</keyword>
<comment type="caution">
    <text evidence="2">The sequence shown here is derived from an EMBL/GenBank/DDBJ whole genome shotgun (WGS) entry which is preliminary data.</text>
</comment>
<keyword evidence="1" id="KW-1133">Transmembrane helix</keyword>
<reference evidence="2" key="1">
    <citation type="journal article" date="2015" name="Nature">
        <title>Complex archaea that bridge the gap between prokaryotes and eukaryotes.</title>
        <authorList>
            <person name="Spang A."/>
            <person name="Saw J.H."/>
            <person name="Jorgensen S.L."/>
            <person name="Zaremba-Niedzwiedzka K."/>
            <person name="Martijn J."/>
            <person name="Lind A.E."/>
            <person name="van Eijk R."/>
            <person name="Schleper C."/>
            <person name="Guy L."/>
            <person name="Ettema T.J."/>
        </authorList>
    </citation>
    <scope>NUCLEOTIDE SEQUENCE</scope>
</reference>
<evidence type="ECO:0000313" key="2">
    <source>
        <dbReference type="EMBL" id="KKN50129.1"/>
    </source>
</evidence>
<dbReference type="EMBL" id="LAZR01001132">
    <property type="protein sequence ID" value="KKN50129.1"/>
    <property type="molecule type" value="Genomic_DNA"/>
</dbReference>
<sequence length="144" mass="16059">MTDEFRYSRQGRNPGTMIVVASIWAVLLGAYIWLDAAPLLLGVLALFTLPALWDQIKAPTAGLTLTSTTLGWHSGIRTAQVAITEINQVRLDTRLDFSVRATVVLRSGRKLRIPYEATPPHQALETRLNANAIKTERHHFSLKQ</sequence>
<protein>
    <recommendedName>
        <fullName evidence="3">DUF304 domain-containing protein</fullName>
    </recommendedName>
</protein>